<keyword evidence="2" id="KW-1185">Reference proteome</keyword>
<accession>A0A4Y2AVV9</accession>
<proteinExistence type="predicted"/>
<evidence type="ECO:0008006" key="3">
    <source>
        <dbReference type="Google" id="ProtNLM"/>
    </source>
</evidence>
<name>A0A4Y2AVV9_ARAVE</name>
<dbReference type="InterPro" id="IPR052709">
    <property type="entry name" value="Transposase-MT_Hybrid"/>
</dbReference>
<dbReference type="InterPro" id="IPR036397">
    <property type="entry name" value="RNaseH_sf"/>
</dbReference>
<gene>
    <name evidence="1" type="ORF">AVEN_118601_1</name>
</gene>
<dbReference type="Proteomes" id="UP000499080">
    <property type="component" value="Unassembled WGS sequence"/>
</dbReference>
<reference evidence="1 2" key="1">
    <citation type="journal article" date="2019" name="Sci. Rep.">
        <title>Orb-weaving spider Araneus ventricosus genome elucidates the spidroin gene catalogue.</title>
        <authorList>
            <person name="Kono N."/>
            <person name="Nakamura H."/>
            <person name="Ohtoshi R."/>
            <person name="Moran D.A.P."/>
            <person name="Shinohara A."/>
            <person name="Yoshida Y."/>
            <person name="Fujiwara M."/>
            <person name="Mori M."/>
            <person name="Tomita M."/>
            <person name="Arakawa K."/>
        </authorList>
    </citation>
    <scope>NUCLEOTIDE SEQUENCE [LARGE SCALE GENOMIC DNA]</scope>
</reference>
<dbReference type="EMBL" id="BGPR01000036">
    <property type="protein sequence ID" value="GBL84201.1"/>
    <property type="molecule type" value="Genomic_DNA"/>
</dbReference>
<protein>
    <recommendedName>
        <fullName evidence="3">Histone-lysine N-methyltransferase SETMAR</fullName>
    </recommendedName>
</protein>
<sequence length="152" mass="17314">MLFTLPRLSRKLRPTNELSSPNGKGVYSGTPKLPVNFDSIPISSLSPKLFLFPSSIREIRKKVGLCETINAAVSCQTLRRLQRAILTSGVVLIHDNALQHNAVITQQRLEQFKWDVSVHSEYCPDLATSDFHLFPELKNWLRSQSFQKHEEI</sequence>
<dbReference type="PANTHER" id="PTHR46060">
    <property type="entry name" value="MARINER MOS1 TRANSPOSASE-LIKE PROTEIN"/>
    <property type="match status" value="1"/>
</dbReference>
<dbReference type="Gene3D" id="3.30.420.10">
    <property type="entry name" value="Ribonuclease H-like superfamily/Ribonuclease H"/>
    <property type="match status" value="1"/>
</dbReference>
<dbReference type="PANTHER" id="PTHR46060:SF1">
    <property type="entry name" value="MARINER MOS1 TRANSPOSASE-LIKE PROTEIN"/>
    <property type="match status" value="1"/>
</dbReference>
<evidence type="ECO:0000313" key="1">
    <source>
        <dbReference type="EMBL" id="GBL84201.1"/>
    </source>
</evidence>
<organism evidence="1 2">
    <name type="scientific">Araneus ventricosus</name>
    <name type="common">Orbweaver spider</name>
    <name type="synonym">Epeira ventricosa</name>
    <dbReference type="NCBI Taxonomy" id="182803"/>
    <lineage>
        <taxon>Eukaryota</taxon>
        <taxon>Metazoa</taxon>
        <taxon>Ecdysozoa</taxon>
        <taxon>Arthropoda</taxon>
        <taxon>Chelicerata</taxon>
        <taxon>Arachnida</taxon>
        <taxon>Araneae</taxon>
        <taxon>Araneomorphae</taxon>
        <taxon>Entelegynae</taxon>
        <taxon>Araneoidea</taxon>
        <taxon>Araneidae</taxon>
        <taxon>Araneus</taxon>
    </lineage>
</organism>
<comment type="caution">
    <text evidence="1">The sequence shown here is derived from an EMBL/GenBank/DDBJ whole genome shotgun (WGS) entry which is preliminary data.</text>
</comment>
<dbReference type="AlphaFoldDB" id="A0A4Y2AVV9"/>
<dbReference type="OrthoDB" id="10017160at2759"/>
<evidence type="ECO:0000313" key="2">
    <source>
        <dbReference type="Proteomes" id="UP000499080"/>
    </source>
</evidence>
<dbReference type="GO" id="GO:0003676">
    <property type="term" value="F:nucleic acid binding"/>
    <property type="evidence" value="ECO:0007669"/>
    <property type="project" value="InterPro"/>
</dbReference>